<dbReference type="VEuPathDB" id="FungiDB:HMPREF1541_10590"/>
<dbReference type="EMBL" id="KB822715">
    <property type="protein sequence ID" value="ETN44410.1"/>
    <property type="molecule type" value="Genomic_DNA"/>
</dbReference>
<feature type="compositionally biased region" description="Basic and acidic residues" evidence="1">
    <location>
        <begin position="228"/>
        <end position="242"/>
    </location>
</feature>
<evidence type="ECO:0000313" key="5">
    <source>
        <dbReference type="EMBL" id="ETN44410.1"/>
    </source>
</evidence>
<feature type="transmembrane region" description="Helical" evidence="2">
    <location>
        <begin position="343"/>
        <end position="365"/>
    </location>
</feature>
<reference evidence="5 6" key="1">
    <citation type="submission" date="2013-03" db="EMBL/GenBank/DDBJ databases">
        <title>The Genome Sequence of Phialophora europaea CBS 101466.</title>
        <authorList>
            <consortium name="The Broad Institute Genomics Platform"/>
            <person name="Cuomo C."/>
            <person name="de Hoog S."/>
            <person name="Gorbushina A."/>
            <person name="Walker B."/>
            <person name="Young S.K."/>
            <person name="Zeng Q."/>
            <person name="Gargeya S."/>
            <person name="Fitzgerald M."/>
            <person name="Haas B."/>
            <person name="Abouelleil A."/>
            <person name="Allen A.W."/>
            <person name="Alvarado L."/>
            <person name="Arachchi H.M."/>
            <person name="Berlin A.M."/>
            <person name="Chapman S.B."/>
            <person name="Gainer-Dewar J."/>
            <person name="Goldberg J."/>
            <person name="Griggs A."/>
            <person name="Gujja S."/>
            <person name="Hansen M."/>
            <person name="Howarth C."/>
            <person name="Imamovic A."/>
            <person name="Ireland A."/>
            <person name="Larimer J."/>
            <person name="McCowan C."/>
            <person name="Murphy C."/>
            <person name="Pearson M."/>
            <person name="Poon T.W."/>
            <person name="Priest M."/>
            <person name="Roberts A."/>
            <person name="Saif S."/>
            <person name="Shea T."/>
            <person name="Sisk P."/>
            <person name="Sykes S."/>
            <person name="Wortman J."/>
            <person name="Nusbaum C."/>
            <person name="Birren B."/>
        </authorList>
    </citation>
    <scope>NUCLEOTIDE SEQUENCE [LARGE SCALE GENOMIC DNA]</scope>
    <source>
        <strain evidence="5 6">CBS 101466</strain>
    </source>
</reference>
<dbReference type="RefSeq" id="XP_008713483.1">
    <property type="nucleotide sequence ID" value="XM_008715261.1"/>
</dbReference>
<evidence type="ECO:0000256" key="1">
    <source>
        <dbReference type="SAM" id="MobiDB-lite"/>
    </source>
</evidence>
<keyword evidence="3" id="KW-0732">Signal</keyword>
<dbReference type="Pfam" id="PF12955">
    <property type="entry name" value="Vps3844_C"/>
    <property type="match status" value="1"/>
</dbReference>
<keyword evidence="2" id="KW-0472">Membrane</keyword>
<feature type="region of interest" description="Disordered" evidence="1">
    <location>
        <begin position="228"/>
        <end position="248"/>
    </location>
</feature>
<dbReference type="InterPro" id="IPR024382">
    <property type="entry name" value="Vps3844_C"/>
</dbReference>
<dbReference type="GO" id="GO:0005783">
    <property type="term" value="C:endoplasmic reticulum"/>
    <property type="evidence" value="ECO:0007669"/>
    <property type="project" value="TreeGrafter"/>
</dbReference>
<dbReference type="PANTHER" id="PTHR36853">
    <property type="entry name" value="EXPRESSED PROTEIN"/>
    <property type="match status" value="1"/>
</dbReference>
<dbReference type="Proteomes" id="UP000030752">
    <property type="component" value="Unassembled WGS sequence"/>
</dbReference>
<keyword evidence="6" id="KW-1185">Reference proteome</keyword>
<dbReference type="eggNOG" id="ENOG502S64Q">
    <property type="taxonomic scope" value="Eukaryota"/>
</dbReference>
<organism evidence="5 6">
    <name type="scientific">Cyphellophora europaea (strain CBS 101466)</name>
    <name type="common">Phialophora europaea</name>
    <dbReference type="NCBI Taxonomy" id="1220924"/>
    <lineage>
        <taxon>Eukaryota</taxon>
        <taxon>Fungi</taxon>
        <taxon>Dikarya</taxon>
        <taxon>Ascomycota</taxon>
        <taxon>Pezizomycotina</taxon>
        <taxon>Eurotiomycetes</taxon>
        <taxon>Chaetothyriomycetidae</taxon>
        <taxon>Chaetothyriales</taxon>
        <taxon>Cyphellophoraceae</taxon>
        <taxon>Cyphellophora</taxon>
    </lineage>
</organism>
<dbReference type="InterPro" id="IPR053065">
    <property type="entry name" value="Archenteron_Induction-Rel"/>
</dbReference>
<dbReference type="GeneID" id="19977929"/>
<evidence type="ECO:0000256" key="3">
    <source>
        <dbReference type="SAM" id="SignalP"/>
    </source>
</evidence>
<dbReference type="STRING" id="1220924.W2S721"/>
<keyword evidence="2" id="KW-1133">Transmembrane helix</keyword>
<name>W2S721_CYPE1</name>
<feature type="signal peptide" evidence="3">
    <location>
        <begin position="1"/>
        <end position="19"/>
    </location>
</feature>
<feature type="chain" id="PRO_5004824181" description="Vacuolar sorting protein Vps3844 C-terminal domain-containing protein" evidence="3">
    <location>
        <begin position="20"/>
        <end position="387"/>
    </location>
</feature>
<evidence type="ECO:0000259" key="4">
    <source>
        <dbReference type="Pfam" id="PF12955"/>
    </source>
</evidence>
<dbReference type="InParanoid" id="W2S721"/>
<evidence type="ECO:0000256" key="2">
    <source>
        <dbReference type="SAM" id="Phobius"/>
    </source>
</evidence>
<proteinExistence type="predicted"/>
<dbReference type="AlphaFoldDB" id="W2S721"/>
<accession>W2S721</accession>
<protein>
    <recommendedName>
        <fullName evidence="4">Vacuolar sorting protein Vps3844 C-terminal domain-containing protein</fullName>
    </recommendedName>
</protein>
<keyword evidence="2" id="KW-0812">Transmembrane</keyword>
<dbReference type="OrthoDB" id="5583277at2759"/>
<sequence length="387" mass="40735">MKLTTLLACGAALAGSAAAQGGYIYTIDKSVISSSTASIDAETASAILARRRGLTGGRTLGTSDDSILEALKNYGGWQQPLFGATDEEAPGKLFIRIPGFDGQIMDLTAAMPDLWVEGPTTDLKSDFKAQPQREDGICEYAVPISNSNKDIEVVFSYPAEGDLGCLDPSEVPHLPITLAVQSVLPTSPSSIPSTIMPLKRILTHLLATQGVESTILLLPSSLSLSKPKSHEAAHELRRRTQPEETPLALSPDIKSHSTLLASNNTSNTTQPLPRNIPACFTSLASCSNTTNSCSGHGDCFEARPKCFRCKCGTTVVREDSEGRKKTVQWGGGACEKKDVSVPFVLFASFAVVIAALIAGVIGMMASMGAQKLPSVLSAGVAGPTARK</sequence>
<gene>
    <name evidence="5" type="ORF">HMPREF1541_10590</name>
</gene>
<dbReference type="PANTHER" id="PTHR36853:SF1">
    <property type="entry name" value="DUF3844 DOMAIN-CONTAINING PROTEIN"/>
    <property type="match status" value="1"/>
</dbReference>
<evidence type="ECO:0000313" key="6">
    <source>
        <dbReference type="Proteomes" id="UP000030752"/>
    </source>
</evidence>
<feature type="domain" description="Vacuolar sorting protein Vps3844 C-terminal" evidence="4">
    <location>
        <begin position="279"/>
        <end position="378"/>
    </location>
</feature>
<dbReference type="HOGENOM" id="CLU_054960_0_0_1"/>